<dbReference type="EC" id="1.1.1.179" evidence="4"/>
<protein>
    <recommendedName>
        <fullName evidence="5">Trans-1,2-dihydrobenzene-1,2-diol dehydrogenase</fullName>
        <ecNumber evidence="4">1.1.1.179</ecNumber>
        <ecNumber evidence="3">1.3.1.20</ecNumber>
    </recommendedName>
    <alternativeName>
        <fullName evidence="8">D-xylose 1-dehydrogenase</fullName>
    </alternativeName>
    <alternativeName>
        <fullName evidence="7">D-xylose-NADP dehydrogenase</fullName>
    </alternativeName>
    <alternativeName>
        <fullName evidence="6">Dimeric dihydrodiol dehydrogenase</fullName>
    </alternativeName>
</protein>
<dbReference type="KEGG" id="asn:102376323"/>
<organism evidence="14 15">
    <name type="scientific">Alligator sinensis</name>
    <name type="common">Chinese alligator</name>
    <dbReference type="NCBI Taxonomy" id="38654"/>
    <lineage>
        <taxon>Eukaryota</taxon>
        <taxon>Metazoa</taxon>
        <taxon>Chordata</taxon>
        <taxon>Craniata</taxon>
        <taxon>Vertebrata</taxon>
        <taxon>Euteleostomi</taxon>
        <taxon>Archelosauria</taxon>
        <taxon>Archosauria</taxon>
        <taxon>Crocodylia</taxon>
        <taxon>Alligatoridae</taxon>
        <taxon>Alligatorinae</taxon>
        <taxon>Alligator</taxon>
    </lineage>
</organism>
<dbReference type="RefSeq" id="XP_006014997.1">
    <property type="nucleotide sequence ID" value="XM_006014935.2"/>
</dbReference>
<dbReference type="Gene3D" id="3.30.360.10">
    <property type="entry name" value="Dihydrodipicolinate Reductase, domain 2"/>
    <property type="match status" value="1"/>
</dbReference>
<evidence type="ECO:0000259" key="12">
    <source>
        <dbReference type="Pfam" id="PF01408"/>
    </source>
</evidence>
<dbReference type="InterPro" id="IPR036291">
    <property type="entry name" value="NAD(P)-bd_dom_sf"/>
</dbReference>
<comment type="catalytic activity">
    <reaction evidence="10">
        <text>D-xylose + NADP(+) = D-xylono-1,5-lactone + NADPH + H(+)</text>
        <dbReference type="Rhea" id="RHEA:22000"/>
        <dbReference type="ChEBI" id="CHEBI:15378"/>
        <dbReference type="ChEBI" id="CHEBI:15867"/>
        <dbReference type="ChEBI" id="CHEBI:53455"/>
        <dbReference type="ChEBI" id="CHEBI:57783"/>
        <dbReference type="ChEBI" id="CHEBI:58349"/>
        <dbReference type="EC" id="1.1.1.179"/>
    </reaction>
</comment>
<evidence type="ECO:0000256" key="4">
    <source>
        <dbReference type="ARBA" id="ARBA00038984"/>
    </source>
</evidence>
<sequence length="363" mass="39858">MHPGRSSQPWPPSTEPCHSAPQPMPPWAGPTRWGICSAGKISHDFIIALKTLSAQEHTVVAIASRELAHAQEYARKNGIPRAYGSYKELARDPDIDVVYVGVINPQHLPVGRLFLRAGKPVLLEKPLGMNAAEVRELVQEARASNVFLMEAFWTRFFPVSGRIRTLLAQGALGQVKMVRAAVAIHMSNVPRLVEKDLGGGALLDLGCYCVQFACMVFGGEKPQSILASGFLHETGVDETTSIILNYSGKRQAVLTCSFMVNLPNQAAIAGTQGIIEIPDYMSKPTDMLFNGERWECPLPPPSQPLNFERDTGLRYEAQHVRECLLQGLKESPIMSLADSELVASILDEVRKQLGVKYTQDQSS</sequence>
<accession>A0A1U7RIJ0</accession>
<evidence type="ECO:0000256" key="3">
    <source>
        <dbReference type="ARBA" id="ARBA00038853"/>
    </source>
</evidence>
<dbReference type="GO" id="GO:0047837">
    <property type="term" value="F:D-xylose 1-dehydrogenase (NADP+) activity"/>
    <property type="evidence" value="ECO:0007669"/>
    <property type="project" value="UniProtKB-EC"/>
</dbReference>
<dbReference type="SUPFAM" id="SSF55347">
    <property type="entry name" value="Glyceraldehyde-3-phosphate dehydrogenase-like, C-terminal domain"/>
    <property type="match status" value="1"/>
</dbReference>
<evidence type="ECO:0000256" key="6">
    <source>
        <dbReference type="ARBA" id="ARBA00042926"/>
    </source>
</evidence>
<comment type="catalytic activity">
    <reaction evidence="9">
        <text>(1R,2R)-1,2-dihydrobenzene-1,2-diol + NADP(+) = catechol + NADPH + H(+)</text>
        <dbReference type="Rhea" id="RHEA:16729"/>
        <dbReference type="ChEBI" id="CHEBI:10702"/>
        <dbReference type="ChEBI" id="CHEBI:15378"/>
        <dbReference type="ChEBI" id="CHEBI:18135"/>
        <dbReference type="ChEBI" id="CHEBI:57783"/>
        <dbReference type="ChEBI" id="CHEBI:58349"/>
        <dbReference type="EC" id="1.3.1.20"/>
    </reaction>
</comment>
<dbReference type="EC" id="1.3.1.20" evidence="3"/>
<dbReference type="AlphaFoldDB" id="A0A1U7RIJ0"/>
<evidence type="ECO:0000256" key="5">
    <source>
        <dbReference type="ARBA" id="ARBA00040603"/>
    </source>
</evidence>
<dbReference type="GeneID" id="102376323"/>
<dbReference type="SUPFAM" id="SSF51735">
    <property type="entry name" value="NAD(P)-binding Rossmann-fold domains"/>
    <property type="match status" value="1"/>
</dbReference>
<feature type="region of interest" description="Disordered" evidence="11">
    <location>
        <begin position="1"/>
        <end position="24"/>
    </location>
</feature>
<dbReference type="InParanoid" id="A0A1U7RIJ0"/>
<comment type="similarity">
    <text evidence="1">Belongs to the Gfo/Idh/MocA family.</text>
</comment>
<dbReference type="PANTHER" id="PTHR22604:SF105">
    <property type="entry name" value="TRANS-1,2-DIHYDROBENZENE-1,2-DIOL DEHYDROGENASE"/>
    <property type="match status" value="1"/>
</dbReference>
<dbReference type="GO" id="GO:0042843">
    <property type="term" value="P:D-xylose catabolic process"/>
    <property type="evidence" value="ECO:0007669"/>
    <property type="project" value="TreeGrafter"/>
</dbReference>
<dbReference type="PANTHER" id="PTHR22604">
    <property type="entry name" value="OXIDOREDUCTASES"/>
    <property type="match status" value="1"/>
</dbReference>
<dbReference type="OrthoDB" id="2129491at2759"/>
<evidence type="ECO:0000256" key="10">
    <source>
        <dbReference type="ARBA" id="ARBA00049233"/>
    </source>
</evidence>
<dbReference type="eggNOG" id="KOG2741">
    <property type="taxonomic scope" value="Eukaryota"/>
</dbReference>
<dbReference type="Pfam" id="PF22725">
    <property type="entry name" value="GFO_IDH_MocA_C3"/>
    <property type="match status" value="1"/>
</dbReference>
<dbReference type="Proteomes" id="UP000189705">
    <property type="component" value="Unplaced"/>
</dbReference>
<keyword evidence="2" id="KW-0560">Oxidoreductase</keyword>
<keyword evidence="14" id="KW-1185">Reference proteome</keyword>
<evidence type="ECO:0000313" key="15">
    <source>
        <dbReference type="RefSeq" id="XP_006014997.1"/>
    </source>
</evidence>
<name>A0A1U7RIJ0_ALLSI</name>
<gene>
    <name evidence="15" type="primary">DHDH</name>
</gene>
<reference evidence="15" key="1">
    <citation type="submission" date="2025-08" db="UniProtKB">
        <authorList>
            <consortium name="RefSeq"/>
        </authorList>
    </citation>
    <scope>IDENTIFICATION</scope>
</reference>
<feature type="domain" description="Gfo/Idh/MocA-like oxidoreductase N-terminal" evidence="12">
    <location>
        <begin position="32"/>
        <end position="151"/>
    </location>
</feature>
<dbReference type="InterPro" id="IPR050984">
    <property type="entry name" value="Gfo/Idh/MocA_domain"/>
</dbReference>
<evidence type="ECO:0000313" key="14">
    <source>
        <dbReference type="Proteomes" id="UP000189705"/>
    </source>
</evidence>
<dbReference type="Pfam" id="PF01408">
    <property type="entry name" value="GFO_IDH_MocA"/>
    <property type="match status" value="1"/>
</dbReference>
<evidence type="ECO:0000259" key="13">
    <source>
        <dbReference type="Pfam" id="PF22725"/>
    </source>
</evidence>
<dbReference type="InterPro" id="IPR055170">
    <property type="entry name" value="GFO_IDH_MocA-like_dom"/>
</dbReference>
<dbReference type="GO" id="GO:0047115">
    <property type="term" value="F:trans-1,2-dihydrobenzene-1,2-diol dehydrogenase activity"/>
    <property type="evidence" value="ECO:0007669"/>
    <property type="project" value="UniProtKB-EC"/>
</dbReference>
<evidence type="ECO:0000256" key="7">
    <source>
        <dbReference type="ARBA" id="ARBA00042988"/>
    </source>
</evidence>
<proteinExistence type="inferred from homology"/>
<evidence type="ECO:0000256" key="2">
    <source>
        <dbReference type="ARBA" id="ARBA00023002"/>
    </source>
</evidence>
<feature type="domain" description="GFO/IDH/MocA-like oxidoreductase" evidence="13">
    <location>
        <begin position="162"/>
        <end position="276"/>
    </location>
</feature>
<dbReference type="CTD" id="27294"/>
<evidence type="ECO:0000256" key="9">
    <source>
        <dbReference type="ARBA" id="ARBA00047423"/>
    </source>
</evidence>
<evidence type="ECO:0000256" key="11">
    <source>
        <dbReference type="SAM" id="MobiDB-lite"/>
    </source>
</evidence>
<evidence type="ECO:0000256" key="8">
    <source>
        <dbReference type="ARBA" id="ARBA00043025"/>
    </source>
</evidence>
<dbReference type="GO" id="GO:0000166">
    <property type="term" value="F:nucleotide binding"/>
    <property type="evidence" value="ECO:0007669"/>
    <property type="project" value="InterPro"/>
</dbReference>
<dbReference type="Gene3D" id="3.40.50.720">
    <property type="entry name" value="NAD(P)-binding Rossmann-like Domain"/>
    <property type="match status" value="1"/>
</dbReference>
<dbReference type="InterPro" id="IPR000683">
    <property type="entry name" value="Gfo/Idh/MocA-like_OxRdtase_N"/>
</dbReference>
<evidence type="ECO:0000256" key="1">
    <source>
        <dbReference type="ARBA" id="ARBA00010928"/>
    </source>
</evidence>
<dbReference type="STRING" id="38654.A0A1U7RIJ0"/>